<protein>
    <submittedName>
        <fullName evidence="3">Alpha-amylase</fullName>
    </submittedName>
</protein>
<dbReference type="PANTHER" id="PTHR10357:SF205">
    <property type="entry name" value="O-GLYCOSYL HYDROLASE FAMILY 13"/>
    <property type="match status" value="1"/>
</dbReference>
<dbReference type="PANTHER" id="PTHR10357">
    <property type="entry name" value="ALPHA-AMYLASE FAMILY MEMBER"/>
    <property type="match status" value="1"/>
</dbReference>
<evidence type="ECO:0000313" key="3">
    <source>
        <dbReference type="EMBL" id="BDD12480.1"/>
    </source>
</evidence>
<dbReference type="SMART" id="SM00642">
    <property type="entry name" value="Aamy"/>
    <property type="match status" value="1"/>
</dbReference>
<keyword evidence="4" id="KW-1185">Reference proteome</keyword>
<dbReference type="InterPro" id="IPR006047">
    <property type="entry name" value="GH13_cat_dom"/>
</dbReference>
<feature type="chain" id="PRO_5043784484" evidence="1">
    <location>
        <begin position="21"/>
        <end position="601"/>
    </location>
</feature>
<dbReference type="SUPFAM" id="SSF51011">
    <property type="entry name" value="Glycosyl hydrolase domain"/>
    <property type="match status" value="1"/>
</dbReference>
<reference evidence="3 4" key="1">
    <citation type="submission" date="2021-12" db="EMBL/GenBank/DDBJ databases">
        <title>Genome sequencing of bacteria with rrn-lacking chromosome and rrn-plasmid.</title>
        <authorList>
            <person name="Anda M."/>
            <person name="Iwasaki W."/>
        </authorList>
    </citation>
    <scope>NUCLEOTIDE SEQUENCE [LARGE SCALE GENOMIC DNA]</scope>
    <source>
        <strain evidence="3 4">DSM 100852</strain>
        <plasmid evidence="3 4">pFA4</plasmid>
    </source>
</reference>
<keyword evidence="3" id="KW-0614">Plasmid</keyword>
<gene>
    <name evidence="3" type="ORF">FUAX_49120</name>
</gene>
<sequence length="601" mass="67493">MRKVAISASLLAALAMGACGSSDKETKTEEISKITTASRVKPDQKVVVYQMMTRLFGNQTTTNKKYGTIEENGIGKFNDITPKALEELKKLGVTDVWYTGVLEHAQMEDFTAHGISLDDPDVVKGRAGSPYAIKDYYDVDPALATDIDKRMEEFEALVKRTHDLGLNVWIDFIPNHVARNYVSDAKPEGVEDFGASDDKSGKFSAQNNFYYFPGETLVVPAENNPLGDLSFKGEDNKFDETPAKATGNDVFTSKPSIHDWFETIKLNYGVDYQNGRTKHFEQTPDTWNKMRDILAYWAGKGVDGFRCDMAEMVPVEFWGWVIPQIQKINPDIKFTAEIYNPKEYYNYINKGKFDYLYDKVDLYDTLKHVMQGHGSTDNLPEISERLSNVAPHMLRFLENHDEQRIATGEFAGDAELGRPALVVSSLLQKGPMMVYFGQEVGEPGAGDEGFGGEDGRSTIFDYWGVPNHQRWMNGGKFDGGQLTEAEKALRSYYAKVLNVTRSESVFAKGDLKLIHALNREADPKGYTNKMYTFVRQDDKDQVVVFANFSKDQKFDGQIVLPKELAKDGAYLDLLTGKEYGMKDGKIAVKADGLQSLVLKRK</sequence>
<evidence type="ECO:0000256" key="1">
    <source>
        <dbReference type="SAM" id="SignalP"/>
    </source>
</evidence>
<name>A0AAU9DIT7_9BACT</name>
<evidence type="ECO:0000313" key="4">
    <source>
        <dbReference type="Proteomes" id="UP001348817"/>
    </source>
</evidence>
<dbReference type="GO" id="GO:0004556">
    <property type="term" value="F:alpha-amylase activity"/>
    <property type="evidence" value="ECO:0007669"/>
    <property type="project" value="TreeGrafter"/>
</dbReference>
<accession>A0AAU9DIT7</accession>
<organism evidence="3 4">
    <name type="scientific">Fulvitalea axinellae</name>
    <dbReference type="NCBI Taxonomy" id="1182444"/>
    <lineage>
        <taxon>Bacteria</taxon>
        <taxon>Pseudomonadati</taxon>
        <taxon>Bacteroidota</taxon>
        <taxon>Cytophagia</taxon>
        <taxon>Cytophagales</taxon>
        <taxon>Persicobacteraceae</taxon>
        <taxon>Fulvitalea</taxon>
    </lineage>
</organism>
<dbReference type="GO" id="GO:0009313">
    <property type="term" value="P:oligosaccharide catabolic process"/>
    <property type="evidence" value="ECO:0007669"/>
    <property type="project" value="TreeGrafter"/>
</dbReference>
<feature type="domain" description="Glycosyl hydrolase family 13 catalytic" evidence="2">
    <location>
        <begin position="50"/>
        <end position="500"/>
    </location>
</feature>
<dbReference type="AlphaFoldDB" id="A0AAU9DIT7"/>
<dbReference type="SUPFAM" id="SSF51445">
    <property type="entry name" value="(Trans)glycosidases"/>
    <property type="match status" value="1"/>
</dbReference>
<dbReference type="InterPro" id="IPR013780">
    <property type="entry name" value="Glyco_hydro_b"/>
</dbReference>
<dbReference type="Gene3D" id="3.20.20.80">
    <property type="entry name" value="Glycosidases"/>
    <property type="match status" value="2"/>
</dbReference>
<dbReference type="Gene3D" id="2.60.40.1180">
    <property type="entry name" value="Golgi alpha-mannosidase II"/>
    <property type="match status" value="1"/>
</dbReference>
<dbReference type="PROSITE" id="PS51257">
    <property type="entry name" value="PROKAR_LIPOPROTEIN"/>
    <property type="match status" value="1"/>
</dbReference>
<geneLocation type="plasmid" evidence="3 4">
    <name>pFA4</name>
</geneLocation>
<dbReference type="KEGG" id="fax:FUAX_49120"/>
<dbReference type="Pfam" id="PF00128">
    <property type="entry name" value="Alpha-amylase"/>
    <property type="match status" value="1"/>
</dbReference>
<proteinExistence type="predicted"/>
<dbReference type="EMBL" id="AP025318">
    <property type="protein sequence ID" value="BDD12480.1"/>
    <property type="molecule type" value="Genomic_DNA"/>
</dbReference>
<feature type="signal peptide" evidence="1">
    <location>
        <begin position="1"/>
        <end position="20"/>
    </location>
</feature>
<dbReference type="Proteomes" id="UP001348817">
    <property type="component" value="Plasmid pFA4"/>
</dbReference>
<dbReference type="CDD" id="cd11349">
    <property type="entry name" value="AmyAc_3"/>
    <property type="match status" value="1"/>
</dbReference>
<keyword evidence="1" id="KW-0732">Signal</keyword>
<dbReference type="InterPro" id="IPR017853">
    <property type="entry name" value="GH"/>
</dbReference>
<evidence type="ECO:0000259" key="2">
    <source>
        <dbReference type="SMART" id="SM00642"/>
    </source>
</evidence>
<dbReference type="RefSeq" id="WP_338395615.1">
    <property type="nucleotide sequence ID" value="NZ_AP025318.1"/>
</dbReference>